<name>A0A6L9SBQ2_9ACTN</name>
<dbReference type="RefSeq" id="WP_163741220.1">
    <property type="nucleotide sequence ID" value="NZ_JAAGOA010000015.1"/>
</dbReference>
<feature type="region of interest" description="Disordered" evidence="1">
    <location>
        <begin position="25"/>
        <end position="54"/>
    </location>
</feature>
<accession>A0A6L9SBQ2</accession>
<reference evidence="2 3" key="1">
    <citation type="submission" date="2020-02" db="EMBL/GenBank/DDBJ databases">
        <authorList>
            <person name="Li X.-J."/>
            <person name="Han X.-M."/>
        </authorList>
    </citation>
    <scope>NUCLEOTIDE SEQUENCE [LARGE SCALE GENOMIC DNA]</scope>
    <source>
        <strain evidence="2 3">CCTCC AB 2017055</strain>
    </source>
</reference>
<evidence type="ECO:0000256" key="1">
    <source>
        <dbReference type="SAM" id="MobiDB-lite"/>
    </source>
</evidence>
<keyword evidence="3" id="KW-1185">Reference proteome</keyword>
<organism evidence="2 3">
    <name type="scientific">Phytoactinopolyspora halotolerans</name>
    <dbReference type="NCBI Taxonomy" id="1981512"/>
    <lineage>
        <taxon>Bacteria</taxon>
        <taxon>Bacillati</taxon>
        <taxon>Actinomycetota</taxon>
        <taxon>Actinomycetes</taxon>
        <taxon>Jiangellales</taxon>
        <taxon>Jiangellaceae</taxon>
        <taxon>Phytoactinopolyspora</taxon>
    </lineage>
</organism>
<dbReference type="AlphaFoldDB" id="A0A6L9SBQ2"/>
<comment type="caution">
    <text evidence="2">The sequence shown here is derived from an EMBL/GenBank/DDBJ whole genome shotgun (WGS) entry which is preliminary data.</text>
</comment>
<evidence type="ECO:0000313" key="3">
    <source>
        <dbReference type="Proteomes" id="UP000475214"/>
    </source>
</evidence>
<proteinExistence type="predicted"/>
<protein>
    <submittedName>
        <fullName evidence="2">Uncharacterized protein</fullName>
    </submittedName>
</protein>
<dbReference type="Proteomes" id="UP000475214">
    <property type="component" value="Unassembled WGS sequence"/>
</dbReference>
<gene>
    <name evidence="2" type="ORF">G1H10_20525</name>
</gene>
<evidence type="ECO:0000313" key="2">
    <source>
        <dbReference type="EMBL" id="NEE02557.1"/>
    </source>
</evidence>
<sequence length="54" mass="6160">MPQLVVLLALLIVALAWLIRQARNDGGPRPAPRRHQDEWSSDLPSHPYTHKIQP</sequence>
<dbReference type="EMBL" id="JAAGOA010000015">
    <property type="protein sequence ID" value="NEE02557.1"/>
    <property type="molecule type" value="Genomic_DNA"/>
</dbReference>